<comment type="caution">
    <text evidence="1">The sequence shown here is derived from an EMBL/GenBank/DDBJ whole genome shotgun (WGS) entry which is preliminary data.</text>
</comment>
<evidence type="ECO:0000313" key="2">
    <source>
        <dbReference type="Proteomes" id="UP001604336"/>
    </source>
</evidence>
<keyword evidence="2" id="KW-1185">Reference proteome</keyword>
<dbReference type="EMBL" id="JBFOLK010000007">
    <property type="protein sequence ID" value="KAL2497771.1"/>
    <property type="molecule type" value="Genomic_DNA"/>
</dbReference>
<dbReference type="AlphaFoldDB" id="A0ABD1SAT7"/>
<dbReference type="Proteomes" id="UP001604336">
    <property type="component" value="Unassembled WGS sequence"/>
</dbReference>
<gene>
    <name evidence="1" type="ORF">Adt_23321</name>
</gene>
<accession>A0ABD1SAT7</accession>
<organism evidence="1 2">
    <name type="scientific">Abeliophyllum distichum</name>
    <dbReference type="NCBI Taxonomy" id="126358"/>
    <lineage>
        <taxon>Eukaryota</taxon>
        <taxon>Viridiplantae</taxon>
        <taxon>Streptophyta</taxon>
        <taxon>Embryophyta</taxon>
        <taxon>Tracheophyta</taxon>
        <taxon>Spermatophyta</taxon>
        <taxon>Magnoliopsida</taxon>
        <taxon>eudicotyledons</taxon>
        <taxon>Gunneridae</taxon>
        <taxon>Pentapetalae</taxon>
        <taxon>asterids</taxon>
        <taxon>lamiids</taxon>
        <taxon>Lamiales</taxon>
        <taxon>Oleaceae</taxon>
        <taxon>Forsythieae</taxon>
        <taxon>Abeliophyllum</taxon>
    </lineage>
</organism>
<name>A0ABD1SAT7_9LAMI</name>
<reference evidence="2" key="1">
    <citation type="submission" date="2024-07" db="EMBL/GenBank/DDBJ databases">
        <title>Two chromosome-level genome assemblies of Korean endemic species Abeliophyllum distichum and Forsythia ovata (Oleaceae).</title>
        <authorList>
            <person name="Jang H."/>
        </authorList>
    </citation>
    <scope>NUCLEOTIDE SEQUENCE [LARGE SCALE GENOMIC DNA]</scope>
</reference>
<protein>
    <submittedName>
        <fullName evidence="1">Uncharacterized protein</fullName>
    </submittedName>
</protein>
<evidence type="ECO:0000313" key="1">
    <source>
        <dbReference type="EMBL" id="KAL2497771.1"/>
    </source>
</evidence>
<proteinExistence type="predicted"/>
<sequence length="111" mass="12619">MKASIRLTKKWLAQKHPSFDPLGLKHFMARQRTVESASKKIAPKGLWEGTSREGDAGGPSDSCMLYYFSSCFCRTSQTFLASECGHKTMFQKSYYFVLEYGSINNVRFKAI</sequence>